<dbReference type="CDD" id="cd17328">
    <property type="entry name" value="MFS_spinster_like"/>
    <property type="match status" value="1"/>
</dbReference>
<dbReference type="PANTHER" id="PTHR23505:SF79">
    <property type="entry name" value="PROTEIN SPINSTER"/>
    <property type="match status" value="1"/>
</dbReference>
<dbReference type="InterPro" id="IPR011701">
    <property type="entry name" value="MFS"/>
</dbReference>
<keyword evidence="2" id="KW-0813">Transport</keyword>
<keyword evidence="3 6" id="KW-0812">Transmembrane</keyword>
<feature type="transmembrane region" description="Helical" evidence="6">
    <location>
        <begin position="90"/>
        <end position="109"/>
    </location>
</feature>
<dbReference type="PROSITE" id="PS50850">
    <property type="entry name" value="MFS"/>
    <property type="match status" value="1"/>
</dbReference>
<dbReference type="InterPro" id="IPR020846">
    <property type="entry name" value="MFS_dom"/>
</dbReference>
<dbReference type="RefSeq" id="WP_189376860.1">
    <property type="nucleotide sequence ID" value="NZ_BNAH01000003.1"/>
</dbReference>
<evidence type="ECO:0000256" key="2">
    <source>
        <dbReference type="ARBA" id="ARBA00022448"/>
    </source>
</evidence>
<gene>
    <name evidence="8" type="ORF">GCM10011501_08370</name>
</gene>
<evidence type="ECO:0000256" key="1">
    <source>
        <dbReference type="ARBA" id="ARBA00004141"/>
    </source>
</evidence>
<dbReference type="Pfam" id="PF07690">
    <property type="entry name" value="MFS_1"/>
    <property type="match status" value="1"/>
</dbReference>
<evidence type="ECO:0000313" key="8">
    <source>
        <dbReference type="EMBL" id="GHE82466.1"/>
    </source>
</evidence>
<dbReference type="EMBL" id="BNAH01000003">
    <property type="protein sequence ID" value="GHE82466.1"/>
    <property type="molecule type" value="Genomic_DNA"/>
</dbReference>
<organism evidence="8 9">
    <name type="scientific">Thalassotalea profundi</name>
    <dbReference type="NCBI Taxonomy" id="2036687"/>
    <lineage>
        <taxon>Bacteria</taxon>
        <taxon>Pseudomonadati</taxon>
        <taxon>Pseudomonadota</taxon>
        <taxon>Gammaproteobacteria</taxon>
        <taxon>Alteromonadales</taxon>
        <taxon>Colwelliaceae</taxon>
        <taxon>Thalassotalea</taxon>
    </lineage>
</organism>
<dbReference type="Gene3D" id="1.20.1250.20">
    <property type="entry name" value="MFS general substrate transporter like domains"/>
    <property type="match status" value="1"/>
</dbReference>
<comment type="caution">
    <text evidence="8">The sequence shown here is derived from an EMBL/GenBank/DDBJ whole genome shotgun (WGS) entry which is preliminary data.</text>
</comment>
<sequence length="444" mass="48192">MFDNTVKHNSTGFNKKNLYAIYLITILLLAYTFSFIDRQIISLLVEPMKRDLDITDTEMSLLQGLSFALFYTIMGLPLGRLADSNSRRGLIAGSIFIWSFMTIACGLAKNYWHLFFARMGVGVGEAGLSPAAYSLIADSVEKKHLAKAIGVYTMGIYLGGGMALIVGGMVIEWAAEFSTINLPIVGEVYPWQAVFIAVGLPGILLVPLLFTLKEPKRSVVQTKAVPVSEVVNYFKNNKKTIMFHNFGAALASVAGYGTLAWAPSYLIRVHEMTGGEVGLAFGLIVLFCGAGGVIVGGTFADRLFKKGQMDAKLRVAMWSLIIGIIPTLIYPILSDLTLVLIFLAISTFFANFMMGLGPAAIQEVVPSSMRGQFSALYLFIVNLIGLGLGPTLVALSTDYVFGSPEFVGYSLLFVTSLAMAGSALCLGKCLPHYRKTMNSLEEKH</sequence>
<feature type="transmembrane region" description="Helical" evidence="6">
    <location>
        <begin position="115"/>
        <end position="137"/>
    </location>
</feature>
<protein>
    <submittedName>
        <fullName evidence="8">MFS transporter</fullName>
    </submittedName>
</protein>
<feature type="transmembrane region" description="Helical" evidence="6">
    <location>
        <begin position="279"/>
        <end position="303"/>
    </location>
</feature>
<feature type="transmembrane region" description="Helical" evidence="6">
    <location>
        <begin position="315"/>
        <end position="333"/>
    </location>
</feature>
<feature type="transmembrane region" description="Helical" evidence="6">
    <location>
        <begin position="246"/>
        <end position="267"/>
    </location>
</feature>
<dbReference type="PANTHER" id="PTHR23505">
    <property type="entry name" value="SPINSTER"/>
    <property type="match status" value="1"/>
</dbReference>
<feature type="transmembrane region" description="Helical" evidence="6">
    <location>
        <begin position="373"/>
        <end position="394"/>
    </location>
</feature>
<comment type="subcellular location">
    <subcellularLocation>
        <location evidence="1">Membrane</location>
        <topology evidence="1">Multi-pass membrane protein</topology>
    </subcellularLocation>
</comment>
<keyword evidence="4 6" id="KW-1133">Transmembrane helix</keyword>
<keyword evidence="5 6" id="KW-0472">Membrane</keyword>
<evidence type="ECO:0000259" key="7">
    <source>
        <dbReference type="PROSITE" id="PS50850"/>
    </source>
</evidence>
<feature type="transmembrane region" description="Helical" evidence="6">
    <location>
        <begin position="149"/>
        <end position="171"/>
    </location>
</feature>
<dbReference type="InterPro" id="IPR044770">
    <property type="entry name" value="MFS_spinster-like"/>
</dbReference>
<feature type="transmembrane region" description="Helical" evidence="6">
    <location>
        <begin position="191"/>
        <end position="212"/>
    </location>
</feature>
<evidence type="ECO:0000256" key="5">
    <source>
        <dbReference type="ARBA" id="ARBA00023136"/>
    </source>
</evidence>
<dbReference type="Proteomes" id="UP000626370">
    <property type="component" value="Unassembled WGS sequence"/>
</dbReference>
<evidence type="ECO:0000256" key="6">
    <source>
        <dbReference type="SAM" id="Phobius"/>
    </source>
</evidence>
<feature type="transmembrane region" description="Helical" evidence="6">
    <location>
        <begin position="339"/>
        <end position="361"/>
    </location>
</feature>
<feature type="transmembrane region" description="Helical" evidence="6">
    <location>
        <begin position="406"/>
        <end position="427"/>
    </location>
</feature>
<dbReference type="SUPFAM" id="SSF103473">
    <property type="entry name" value="MFS general substrate transporter"/>
    <property type="match status" value="1"/>
</dbReference>
<evidence type="ECO:0000256" key="3">
    <source>
        <dbReference type="ARBA" id="ARBA00022692"/>
    </source>
</evidence>
<evidence type="ECO:0000313" key="9">
    <source>
        <dbReference type="Proteomes" id="UP000626370"/>
    </source>
</evidence>
<feature type="transmembrane region" description="Helical" evidence="6">
    <location>
        <begin position="61"/>
        <end position="78"/>
    </location>
</feature>
<evidence type="ECO:0000256" key="4">
    <source>
        <dbReference type="ARBA" id="ARBA00022989"/>
    </source>
</evidence>
<accession>A0ABQ3IL57</accession>
<dbReference type="InterPro" id="IPR036259">
    <property type="entry name" value="MFS_trans_sf"/>
</dbReference>
<name>A0ABQ3IL57_9GAMM</name>
<reference evidence="9" key="1">
    <citation type="journal article" date="2019" name="Int. J. Syst. Evol. Microbiol.">
        <title>The Global Catalogue of Microorganisms (GCM) 10K type strain sequencing project: providing services to taxonomists for standard genome sequencing and annotation.</title>
        <authorList>
            <consortium name="The Broad Institute Genomics Platform"/>
            <consortium name="The Broad Institute Genome Sequencing Center for Infectious Disease"/>
            <person name="Wu L."/>
            <person name="Ma J."/>
        </authorList>
    </citation>
    <scope>NUCLEOTIDE SEQUENCE [LARGE SCALE GENOMIC DNA]</scope>
    <source>
        <strain evidence="9">CGMCC 1.15922</strain>
    </source>
</reference>
<feature type="transmembrane region" description="Helical" evidence="6">
    <location>
        <begin position="20"/>
        <end position="41"/>
    </location>
</feature>
<proteinExistence type="predicted"/>
<feature type="domain" description="Major facilitator superfamily (MFS) profile" evidence="7">
    <location>
        <begin position="23"/>
        <end position="434"/>
    </location>
</feature>
<keyword evidence="9" id="KW-1185">Reference proteome</keyword>